<reference evidence="7 8" key="2">
    <citation type="journal article" date="2010" name="Stand. Genomic Sci.">
        <title>Complete genome sequence of Xylanimonas cellulosilytica type strain (XIL07).</title>
        <authorList>
            <person name="Foster B."/>
            <person name="Pukall R."/>
            <person name="Abt B."/>
            <person name="Nolan M."/>
            <person name="Glavina Del Rio T."/>
            <person name="Chen F."/>
            <person name="Lucas S."/>
            <person name="Tice H."/>
            <person name="Pitluck S."/>
            <person name="Cheng J.-F."/>
            <person name="Chertkov O."/>
            <person name="Brettin T."/>
            <person name="Han C."/>
            <person name="Detter J.C."/>
            <person name="Bruce D."/>
            <person name="Goodwin L."/>
            <person name="Ivanova N."/>
            <person name="Mavromatis K."/>
            <person name="Pati A."/>
            <person name="Mikhailova N."/>
            <person name="Chen A."/>
            <person name="Palaniappan K."/>
            <person name="Land M."/>
            <person name="Hauser L."/>
            <person name="Chang Y.-J."/>
            <person name="Jeffries C.D."/>
            <person name="Chain P."/>
            <person name="Rohde M."/>
            <person name="Goeker M."/>
            <person name="Bristow J."/>
            <person name="Eisen J.A."/>
            <person name="Markowitz V."/>
            <person name="Hugenholtz P."/>
            <person name="Kyrpides N.C."/>
            <person name="Klenk H.-P."/>
            <person name="Lapidus A."/>
        </authorList>
    </citation>
    <scope>NUCLEOTIDE SEQUENCE [LARGE SCALE GENOMIC DNA]</scope>
    <source>
        <strain evidence="8">DSM 15894 / CECT 5975 / LMG 20990 / XIL07</strain>
    </source>
</reference>
<comment type="caution">
    <text evidence="4">Lacks conserved residue(s) required for the propagation of feature annotation.</text>
</comment>
<dbReference type="PANTHER" id="PTHR14226:SF57">
    <property type="entry name" value="BLR7027 PROTEIN"/>
    <property type="match status" value="1"/>
</dbReference>
<dbReference type="HOGENOM" id="CLU_776029_0_0_11"/>
<name>D1BYG6_XYLCX</name>
<dbReference type="Proteomes" id="UP000002255">
    <property type="component" value="Chromosome"/>
</dbReference>
<dbReference type="PROSITE" id="PS51635">
    <property type="entry name" value="PNPLA"/>
    <property type="match status" value="1"/>
</dbReference>
<feature type="region of interest" description="Disordered" evidence="5">
    <location>
        <begin position="333"/>
        <end position="357"/>
    </location>
</feature>
<reference evidence="8" key="1">
    <citation type="submission" date="2009-11" db="EMBL/GenBank/DDBJ databases">
        <title>The complete chromosome of Xylanimonas cellulosilytica DSM 15894.</title>
        <authorList>
            <consortium name="US DOE Joint Genome Institute (JGI-PGF)"/>
            <person name="Lucas S."/>
            <person name="Copeland A."/>
            <person name="Lapidus A."/>
            <person name="Glavina del Rio T."/>
            <person name="Dalin E."/>
            <person name="Tice H."/>
            <person name="Bruce D."/>
            <person name="Goodwin L."/>
            <person name="Pitluck S."/>
            <person name="Kyrpides N."/>
            <person name="Mavromatis K."/>
            <person name="Ivanova N."/>
            <person name="Mikhailova N."/>
            <person name="Foster B."/>
            <person name="Clum A."/>
            <person name="Brettin T."/>
            <person name="Detter J.C."/>
            <person name="Han C."/>
            <person name="Larimer F."/>
            <person name="Land M."/>
            <person name="Hauser L."/>
            <person name="Markowitz V."/>
            <person name="Cheng J.F."/>
            <person name="Hugenholtz P."/>
            <person name="Woyke T."/>
            <person name="Wu D."/>
            <person name="Gehrich-Schroeter G."/>
            <person name="Schneider S."/>
            <person name="Pukall S.R."/>
            <person name="Klenk H.P."/>
            <person name="Eisen J.A."/>
        </authorList>
    </citation>
    <scope>NUCLEOTIDE SEQUENCE [LARGE SCALE GENOMIC DNA]</scope>
    <source>
        <strain evidence="8">DSM 15894 / CECT 5975 / LMG 20990 / XIL07</strain>
    </source>
</reference>
<dbReference type="Gene3D" id="3.40.1090.10">
    <property type="entry name" value="Cytosolic phospholipase A2 catalytic domain"/>
    <property type="match status" value="2"/>
</dbReference>
<sequence length="357" mass="37723">MLSGGAARGAGQVGMLRVLLEHGIVPDAFVAGSVGALNATFVAQNLSLDQVDRLEAIYRRLGNFDLIGSPQTMVLNVLRHRPSLASGRRIRDFIASCVPVPRIEDLPLPVRIASFDLDDGRFTWHDAGNLVDAVAASCALPAIYPPVEIDGHLHVDYGVRFAVPTDAAVDLARPGDTVWSLEVNRVPVPRAIRSPWEALMTVAGASIVHNSLREFPSGVTVHRIVLDRTFDTGFAFNFTHTTELVELGRQAALAAVEGVGVVVDGAAVGRTVSGGVAVDGAAVPATGTVTGTRTAGILRLPVALKSPSLRTLQERAAALAAQQARAARAALTRQAHALRRSHLPGEDHLTGRTEQTA</sequence>
<protein>
    <submittedName>
        <fullName evidence="7">Patatin</fullName>
    </submittedName>
</protein>
<keyword evidence="1 4" id="KW-0378">Hydrolase</keyword>
<keyword evidence="2 4" id="KW-0442">Lipid degradation</keyword>
<accession>D1BYG6</accession>
<dbReference type="InterPro" id="IPR002641">
    <property type="entry name" value="PNPLA_dom"/>
</dbReference>
<dbReference type="KEGG" id="xce:Xcel_2824"/>
<evidence type="ECO:0000256" key="2">
    <source>
        <dbReference type="ARBA" id="ARBA00022963"/>
    </source>
</evidence>
<evidence type="ECO:0000256" key="3">
    <source>
        <dbReference type="ARBA" id="ARBA00023098"/>
    </source>
</evidence>
<organism evidence="7 8">
    <name type="scientific">Xylanimonas cellulosilytica (strain DSM 15894 / JCM 12276 / CECT 5975 / KCTC 9989 / LMG 20990 / NBRC 107835 / XIL07)</name>
    <dbReference type="NCBI Taxonomy" id="446471"/>
    <lineage>
        <taxon>Bacteria</taxon>
        <taxon>Bacillati</taxon>
        <taxon>Actinomycetota</taxon>
        <taxon>Actinomycetes</taxon>
        <taxon>Micrococcales</taxon>
        <taxon>Promicromonosporaceae</taxon>
        <taxon>Xylanimonas</taxon>
    </lineage>
</organism>
<dbReference type="EMBL" id="CP001821">
    <property type="protein sequence ID" value="ACZ31838.1"/>
    <property type="molecule type" value="Genomic_DNA"/>
</dbReference>
<dbReference type="InterPro" id="IPR016035">
    <property type="entry name" value="Acyl_Trfase/lysoPLipase"/>
</dbReference>
<keyword evidence="3 4" id="KW-0443">Lipid metabolism</keyword>
<evidence type="ECO:0000256" key="4">
    <source>
        <dbReference type="PROSITE-ProRule" id="PRU01161"/>
    </source>
</evidence>
<dbReference type="Pfam" id="PF01734">
    <property type="entry name" value="Patatin"/>
    <property type="match status" value="1"/>
</dbReference>
<feature type="domain" description="PNPLA" evidence="6">
    <location>
        <begin position="1"/>
        <end position="169"/>
    </location>
</feature>
<dbReference type="GO" id="GO:0016787">
    <property type="term" value="F:hydrolase activity"/>
    <property type="evidence" value="ECO:0007669"/>
    <property type="project" value="UniProtKB-UniRule"/>
</dbReference>
<evidence type="ECO:0000313" key="8">
    <source>
        <dbReference type="Proteomes" id="UP000002255"/>
    </source>
</evidence>
<gene>
    <name evidence="7" type="ordered locus">Xcel_2824</name>
</gene>
<dbReference type="SUPFAM" id="SSF52151">
    <property type="entry name" value="FabD/lysophospholipase-like"/>
    <property type="match status" value="1"/>
</dbReference>
<evidence type="ECO:0000256" key="1">
    <source>
        <dbReference type="ARBA" id="ARBA00022801"/>
    </source>
</evidence>
<dbReference type="STRING" id="446471.Xcel_2824"/>
<dbReference type="GO" id="GO:0016042">
    <property type="term" value="P:lipid catabolic process"/>
    <property type="evidence" value="ECO:0007669"/>
    <property type="project" value="UniProtKB-UniRule"/>
</dbReference>
<dbReference type="PANTHER" id="PTHR14226">
    <property type="entry name" value="NEUROPATHY TARGET ESTERASE/SWISS CHEESE D.MELANOGASTER"/>
    <property type="match status" value="1"/>
</dbReference>
<proteinExistence type="predicted"/>
<keyword evidence="8" id="KW-1185">Reference proteome</keyword>
<dbReference type="InterPro" id="IPR050301">
    <property type="entry name" value="NTE"/>
</dbReference>
<feature type="active site" description="Nucleophile" evidence="4">
    <location>
        <position position="33"/>
    </location>
</feature>
<dbReference type="AlphaFoldDB" id="D1BYG6"/>
<dbReference type="eggNOG" id="COG1752">
    <property type="taxonomic scope" value="Bacteria"/>
</dbReference>
<feature type="active site" description="Proton acceptor" evidence="4">
    <location>
        <position position="156"/>
    </location>
</feature>
<evidence type="ECO:0000256" key="5">
    <source>
        <dbReference type="SAM" id="MobiDB-lite"/>
    </source>
</evidence>
<evidence type="ECO:0000259" key="6">
    <source>
        <dbReference type="PROSITE" id="PS51635"/>
    </source>
</evidence>
<evidence type="ECO:0000313" key="7">
    <source>
        <dbReference type="EMBL" id="ACZ31838.1"/>
    </source>
</evidence>